<dbReference type="OrthoDB" id="330262at2759"/>
<keyword evidence="3" id="KW-1185">Reference proteome</keyword>
<gene>
    <name evidence="4" type="primary">LOC34621756</name>
</gene>
<evidence type="ECO:0000313" key="3">
    <source>
        <dbReference type="Proteomes" id="UP000515125"/>
    </source>
</evidence>
<proteinExistence type="predicted"/>
<organism evidence="3 4">
    <name type="scientific">Cyclospora cayetanensis</name>
    <dbReference type="NCBI Taxonomy" id="88456"/>
    <lineage>
        <taxon>Eukaryota</taxon>
        <taxon>Sar</taxon>
        <taxon>Alveolata</taxon>
        <taxon>Apicomplexa</taxon>
        <taxon>Conoidasida</taxon>
        <taxon>Coccidia</taxon>
        <taxon>Eucoccidiorida</taxon>
        <taxon>Eimeriorina</taxon>
        <taxon>Eimeriidae</taxon>
        <taxon>Cyclospora</taxon>
    </lineage>
</organism>
<feature type="compositionally biased region" description="Basic and acidic residues" evidence="1">
    <location>
        <begin position="176"/>
        <end position="185"/>
    </location>
</feature>
<evidence type="ECO:0000313" key="4">
    <source>
        <dbReference type="RefSeq" id="XP_026193032.1"/>
    </source>
</evidence>
<accession>A0A6P6S088</accession>
<feature type="transmembrane region" description="Helical" evidence="2">
    <location>
        <begin position="354"/>
        <end position="376"/>
    </location>
</feature>
<name>A0A6P6S088_9EIME</name>
<reference evidence="4" key="1">
    <citation type="submission" date="2025-08" db="UniProtKB">
        <authorList>
            <consortium name="RefSeq"/>
        </authorList>
    </citation>
    <scope>IDENTIFICATION</scope>
</reference>
<feature type="transmembrane region" description="Helical" evidence="2">
    <location>
        <begin position="257"/>
        <end position="278"/>
    </location>
</feature>
<evidence type="ECO:0000256" key="2">
    <source>
        <dbReference type="SAM" id="Phobius"/>
    </source>
</evidence>
<feature type="transmembrane region" description="Helical" evidence="2">
    <location>
        <begin position="284"/>
        <end position="303"/>
    </location>
</feature>
<dbReference type="AlphaFoldDB" id="A0A6P6S088"/>
<dbReference type="Proteomes" id="UP000515125">
    <property type="component" value="Unplaced"/>
</dbReference>
<dbReference type="GeneID" id="34621756"/>
<keyword evidence="2" id="KW-0812">Transmembrane</keyword>
<feature type="region of interest" description="Disordered" evidence="1">
    <location>
        <begin position="143"/>
        <end position="185"/>
    </location>
</feature>
<keyword evidence="2" id="KW-1133">Transmembrane helix</keyword>
<sequence>MHRKNEEGTKRQKTTVFSHKQRVAVWSAATATAASAAASLIGCCRWQCTGARINDFCGTFYPDSYLCRILESRDLQEAPTPILQVFAPEWYGSSRASQECRSRAAQGAPVLNVAGGPTQMDSEQNKNPVPLMCSMELRTECSEAATAPSDSRDDSAAAATEAPEPPANSFPPVRCFSEENSNKNRESSGVANVCIVGVRETLALDGAPICQATAASAEGPLKGPLPPPQRRLQSGYVPYNPYGLSRLSRQLLELTELPFMILWVYFAYFLVIVSLTAHKVKSRVWLSALVAGALVGVGLNANAYRAIMYRGYPDVGIIVRFFLIPFGVSALSGLSHSLREDFLLVFPVDPVQLLVAITVPTVVVCSLLLSRIILLYRLQVPITLRNFFLNGSIYS</sequence>
<evidence type="ECO:0000256" key="1">
    <source>
        <dbReference type="SAM" id="MobiDB-lite"/>
    </source>
</evidence>
<keyword evidence="2" id="KW-0472">Membrane</keyword>
<feature type="transmembrane region" description="Helical" evidence="2">
    <location>
        <begin position="315"/>
        <end position="334"/>
    </location>
</feature>
<dbReference type="RefSeq" id="XP_026193032.1">
    <property type="nucleotide sequence ID" value="XM_026337247.1"/>
</dbReference>
<protein>
    <submittedName>
        <fullName evidence="4">Uncharacterized protein LOC34621756</fullName>
    </submittedName>
</protein>